<dbReference type="InterPro" id="IPR004753">
    <property type="entry name" value="MreB"/>
</dbReference>
<evidence type="ECO:0000256" key="6">
    <source>
        <dbReference type="HAMAP-Rule" id="MF_02207"/>
    </source>
</evidence>
<dbReference type="InterPro" id="IPR056546">
    <property type="entry name" value="MreB_MamK-like"/>
</dbReference>
<dbReference type="RefSeq" id="WP_029053434.1">
    <property type="nucleotide sequence ID" value="NZ_CP015108.1"/>
</dbReference>
<evidence type="ECO:0000313" key="7">
    <source>
        <dbReference type="EMBL" id="ARF14871.1"/>
    </source>
</evidence>
<dbReference type="PANTHER" id="PTHR42749:SF4">
    <property type="entry name" value="CELL SHAPE-DETERMINING PROTEIN MBL"/>
    <property type="match status" value="1"/>
</dbReference>
<keyword evidence="8" id="KW-1185">Reference proteome</keyword>
<organism evidence="7 8">
    <name type="scientific">Sporosarcina ureae</name>
    <dbReference type="NCBI Taxonomy" id="1571"/>
    <lineage>
        <taxon>Bacteria</taxon>
        <taxon>Bacillati</taxon>
        <taxon>Bacillota</taxon>
        <taxon>Bacilli</taxon>
        <taxon>Bacillales</taxon>
        <taxon>Caryophanaceae</taxon>
        <taxon>Sporosarcina</taxon>
    </lineage>
</organism>
<keyword evidence="3 6" id="KW-0067">ATP-binding</keyword>
<feature type="binding site" evidence="6">
    <location>
        <begin position="12"/>
        <end position="14"/>
    </location>
    <ligand>
        <name>ATP</name>
        <dbReference type="ChEBI" id="CHEBI:30616"/>
    </ligand>
</feature>
<accession>A0ABM6JXZ2</accession>
<evidence type="ECO:0000313" key="8">
    <source>
        <dbReference type="Proteomes" id="UP000192486"/>
    </source>
</evidence>
<dbReference type="Proteomes" id="UP000192486">
    <property type="component" value="Chromosome"/>
</dbReference>
<evidence type="ECO:0000256" key="5">
    <source>
        <dbReference type="ARBA" id="ARBA00023458"/>
    </source>
</evidence>
<feature type="binding site" evidence="6">
    <location>
        <begin position="204"/>
        <end position="207"/>
    </location>
    <ligand>
        <name>ATP</name>
        <dbReference type="ChEBI" id="CHEBI:30616"/>
    </ligand>
</feature>
<dbReference type="InterPro" id="IPR043129">
    <property type="entry name" value="ATPase_NBD"/>
</dbReference>
<name>A0ABM6JXZ2_SPOUR</name>
<gene>
    <name evidence="6" type="primary">mreB</name>
    <name evidence="7" type="ORF">SporoS204_12340</name>
</gene>
<evidence type="ECO:0000256" key="4">
    <source>
        <dbReference type="ARBA" id="ARBA00022960"/>
    </source>
</evidence>
<proteinExistence type="inferred from homology"/>
<dbReference type="HAMAP" id="MF_02207">
    <property type="entry name" value="MreB"/>
    <property type="match status" value="1"/>
</dbReference>
<dbReference type="Gene3D" id="3.30.420.40">
    <property type="match status" value="3"/>
</dbReference>
<keyword evidence="2 6" id="KW-0547">Nucleotide-binding</keyword>
<dbReference type="CDD" id="cd10225">
    <property type="entry name" value="ASKHA_NBD_MreB-like"/>
    <property type="match status" value="1"/>
</dbReference>
<comment type="caution">
    <text evidence="6">Lacks conserved residue(s) required for the propagation of feature annotation.</text>
</comment>
<dbReference type="EMBL" id="CP015108">
    <property type="protein sequence ID" value="ARF14871.1"/>
    <property type="molecule type" value="Genomic_DNA"/>
</dbReference>
<sequence>MFSKDIGIDLGTANVLIYVKDNGLIINEPAVIAIDKRTDEPVAFGEEAYQMMGRAPEHIQIVHPMKSGNIAEFEMTRVLIRHFLEKALGKSLRIKPHITVCCKADTTRVEKNVIRQVLMGAGAKQVVMEEESKVAAIGAGIDISKPSGNMIVDLGAGTTDASVLSMGEIVSFKKTNIGGLHFDQCIIQHIRKKHNVYIGEKTAEQVKKGIGLVLMSGEKPNAMNVHGSDLATGIPKTIEVTAEEIHQALQLPIGKIVETTRDALEGTPPELAADIAQRGIILIGGGAWLPGIDTLLTEHLNVPVFIAENPLTCIAEGTGSLMDSIGKTWTRII</sequence>
<feature type="binding site" evidence="6">
    <location>
        <begin position="156"/>
        <end position="158"/>
    </location>
    <ligand>
        <name>ATP</name>
        <dbReference type="ChEBI" id="CHEBI:30616"/>
    </ligand>
</feature>
<dbReference type="SUPFAM" id="SSF53067">
    <property type="entry name" value="Actin-like ATPase domain"/>
    <property type="match status" value="2"/>
</dbReference>
<evidence type="ECO:0000256" key="3">
    <source>
        <dbReference type="ARBA" id="ARBA00022840"/>
    </source>
</evidence>
<comment type="similarity">
    <text evidence="5 6">Belongs to the FtsA/MreB family.</text>
</comment>
<keyword evidence="1 6" id="KW-0963">Cytoplasm</keyword>
<comment type="subunit">
    <text evidence="6">Forms polymers.</text>
</comment>
<evidence type="ECO:0000256" key="1">
    <source>
        <dbReference type="ARBA" id="ARBA00022490"/>
    </source>
</evidence>
<dbReference type="Pfam" id="PF06723">
    <property type="entry name" value="MreB_Mbl"/>
    <property type="match status" value="1"/>
</dbReference>
<comment type="function">
    <text evidence="6">Forms membrane-associated dynamic filaments that are essential for cell shape determination. Acts by regulating cell wall synthesis and cell elongation, and thus cell shape. A feedback loop between cell geometry and MreB localization may maintain elongated cell shape by targeting cell wall growth to regions of negative cell wall curvature.</text>
</comment>
<protein>
    <recommendedName>
        <fullName evidence="6">Cell shape-determining protein MreB</fullName>
    </recommendedName>
</protein>
<reference evidence="7 8" key="1">
    <citation type="submission" date="2016-04" db="EMBL/GenBank/DDBJ databases">
        <title>Comparative Genomics and Epigenetics of Sporosarcina ureae.</title>
        <authorList>
            <person name="Oliver A.S."/>
            <person name="Cooper K.K."/>
        </authorList>
    </citation>
    <scope>NUCLEOTIDE SEQUENCE [LARGE SCALE GENOMIC DNA]</scope>
    <source>
        <strain evidence="7 8">S204</strain>
    </source>
</reference>
<comment type="subcellular location">
    <subcellularLocation>
        <location evidence="6">Cytoplasm</location>
    </subcellularLocation>
    <text evidence="6">Membrane-associated.</text>
</comment>
<keyword evidence="4 6" id="KW-0133">Cell shape</keyword>
<dbReference type="PANTHER" id="PTHR42749">
    <property type="entry name" value="CELL SHAPE-DETERMINING PROTEIN MREB"/>
    <property type="match status" value="1"/>
</dbReference>
<dbReference type="NCBIfam" id="NF010539">
    <property type="entry name" value="PRK13927.1"/>
    <property type="match status" value="1"/>
</dbReference>
<dbReference type="PRINTS" id="PR01652">
    <property type="entry name" value="SHAPEPROTEIN"/>
</dbReference>
<evidence type="ECO:0000256" key="2">
    <source>
        <dbReference type="ARBA" id="ARBA00022741"/>
    </source>
</evidence>